<feature type="region of interest" description="Disordered" evidence="1">
    <location>
        <begin position="1"/>
        <end position="41"/>
    </location>
</feature>
<proteinExistence type="predicted"/>
<gene>
    <name evidence="2" type="ORF">LMG28688_06061</name>
</gene>
<evidence type="ECO:0000313" key="2">
    <source>
        <dbReference type="EMBL" id="CAB3804742.1"/>
    </source>
</evidence>
<organism evidence="2 3">
    <name type="scientific">Paraburkholderia caffeinitolerans</name>
    <dbReference type="NCBI Taxonomy" id="1723730"/>
    <lineage>
        <taxon>Bacteria</taxon>
        <taxon>Pseudomonadati</taxon>
        <taxon>Pseudomonadota</taxon>
        <taxon>Betaproteobacteria</taxon>
        <taxon>Burkholderiales</taxon>
        <taxon>Burkholderiaceae</taxon>
        <taxon>Paraburkholderia</taxon>
    </lineage>
</organism>
<dbReference type="AlphaFoldDB" id="A0A6J5GPR9"/>
<name>A0A6J5GPR9_9BURK</name>
<dbReference type="RefSeq" id="WP_175197734.1">
    <property type="nucleotide sequence ID" value="NZ_CADIKL010000044.1"/>
</dbReference>
<accession>A0A6J5GPR9</accession>
<evidence type="ECO:0000313" key="3">
    <source>
        <dbReference type="Proteomes" id="UP000494119"/>
    </source>
</evidence>
<feature type="region of interest" description="Disordered" evidence="1">
    <location>
        <begin position="63"/>
        <end position="96"/>
    </location>
</feature>
<protein>
    <submittedName>
        <fullName evidence="2">Uncharacterized protein</fullName>
    </submittedName>
</protein>
<dbReference type="EMBL" id="CADIKL010000044">
    <property type="protein sequence ID" value="CAB3804742.1"/>
    <property type="molecule type" value="Genomic_DNA"/>
</dbReference>
<keyword evidence="3" id="KW-1185">Reference proteome</keyword>
<dbReference type="Proteomes" id="UP000494119">
    <property type="component" value="Unassembled WGS sequence"/>
</dbReference>
<sequence>MSGYEHVDPGIPLEPDGQAKSADGFHKPCVPANRSAISPSEMKRRWRAALTDAMNRLLAPGWQRQKSAARAPMPATRGGALSLPLTMAGIERPDTK</sequence>
<reference evidence="2 3" key="1">
    <citation type="submission" date="2020-04" db="EMBL/GenBank/DDBJ databases">
        <authorList>
            <person name="De Canck E."/>
        </authorList>
    </citation>
    <scope>NUCLEOTIDE SEQUENCE [LARGE SCALE GENOMIC DNA]</scope>
    <source>
        <strain evidence="2 3">LMG 28688</strain>
    </source>
</reference>
<evidence type="ECO:0000256" key="1">
    <source>
        <dbReference type="SAM" id="MobiDB-lite"/>
    </source>
</evidence>